<sequence length="91" mass="10263">MYEPGKEAQELERAVNQLGFCGRLVNDYPSIEFGWSNSLESDARVSQRPHPDPGSLYGHRPHLQGVAVKFDLDLSYHMYALCSSGELPRLQ</sequence>
<accession>A0A9N8NAY7</accession>
<proteinExistence type="predicted"/>
<comment type="caution">
    <text evidence="1">The sequence shown here is derived from an EMBL/GenBank/DDBJ whole genome shotgun (WGS) entry which is preliminary data.</text>
</comment>
<evidence type="ECO:0000313" key="2">
    <source>
        <dbReference type="Proteomes" id="UP000746612"/>
    </source>
</evidence>
<organism evidence="1 2">
    <name type="scientific">Gibberella zeae</name>
    <name type="common">Wheat head blight fungus</name>
    <name type="synonym">Fusarium graminearum</name>
    <dbReference type="NCBI Taxonomy" id="5518"/>
    <lineage>
        <taxon>Eukaryota</taxon>
        <taxon>Fungi</taxon>
        <taxon>Dikarya</taxon>
        <taxon>Ascomycota</taxon>
        <taxon>Pezizomycotina</taxon>
        <taxon>Sordariomycetes</taxon>
        <taxon>Hypocreomycetidae</taxon>
        <taxon>Hypocreales</taxon>
        <taxon>Nectriaceae</taxon>
        <taxon>Fusarium</taxon>
    </lineage>
</organism>
<dbReference type="EMBL" id="CAJPIJ010000004">
    <property type="protein sequence ID" value="CAG1962569.1"/>
    <property type="molecule type" value="Genomic_DNA"/>
</dbReference>
<reference evidence="1" key="1">
    <citation type="submission" date="2021-03" db="EMBL/GenBank/DDBJ databases">
        <authorList>
            <person name="Alouane T."/>
            <person name="Langin T."/>
            <person name="Bonhomme L."/>
        </authorList>
    </citation>
    <scope>NUCLEOTIDE SEQUENCE</scope>
    <source>
        <strain evidence="1">MDC_Fg202</strain>
    </source>
</reference>
<gene>
    <name evidence="1" type="ORF">MDCFG202_LOCUS2901</name>
</gene>
<protein>
    <submittedName>
        <fullName evidence="1">Uncharacterized protein</fullName>
    </submittedName>
</protein>
<dbReference type="Proteomes" id="UP000746612">
    <property type="component" value="Unassembled WGS sequence"/>
</dbReference>
<evidence type="ECO:0000313" key="1">
    <source>
        <dbReference type="EMBL" id="CAG1962569.1"/>
    </source>
</evidence>
<dbReference type="AlphaFoldDB" id="A0A9N8NAY7"/>
<name>A0A9N8NAY7_GIBZA</name>